<dbReference type="UniPathway" id="UPA00379">
    <property type="reaction ID" value="UER00555"/>
</dbReference>
<keyword evidence="4" id="KW-0963">Cytoplasm</keyword>
<keyword evidence="7" id="KW-0290">Folate-binding</keyword>
<keyword evidence="6" id="KW-0369">Histidine metabolism</keyword>
<dbReference type="GO" id="GO:0005542">
    <property type="term" value="F:folic acid binding"/>
    <property type="evidence" value="ECO:0007669"/>
    <property type="project" value="UniProtKB-KW"/>
</dbReference>
<dbReference type="Gene3D" id="3.30.70.670">
    <property type="entry name" value="Formiminotransferase, C-terminal subdomain"/>
    <property type="match status" value="1"/>
</dbReference>
<gene>
    <name evidence="10" type="ORF">CDSM653_00474</name>
</gene>
<dbReference type="GO" id="GO:0005737">
    <property type="term" value="C:cytoplasm"/>
    <property type="evidence" value="ECO:0007669"/>
    <property type="project" value="UniProtKB-SubCell"/>
</dbReference>
<dbReference type="SMART" id="SM01222">
    <property type="entry name" value="FTCD_N"/>
    <property type="match status" value="1"/>
</dbReference>
<reference evidence="10 11" key="1">
    <citation type="submission" date="2008-07" db="EMBL/GenBank/DDBJ databases">
        <authorList>
            <person name="Gonzalez J."/>
            <person name="Sokolova T."/>
            <person name="Ferriera S."/>
            <person name="Johnson J."/>
            <person name="Kravitz S."/>
            <person name="Beeson K."/>
            <person name="Sutton G."/>
            <person name="Rogers Y.-H."/>
            <person name="Friedman R."/>
            <person name="Frazier M."/>
            <person name="Venter J.C."/>
        </authorList>
    </citation>
    <scope>NUCLEOTIDE SEQUENCE [LARGE SCALE GENOMIC DNA]</scope>
    <source>
        <strain evidence="10 11">DSM 12653</strain>
    </source>
</reference>
<evidence type="ECO:0000256" key="1">
    <source>
        <dbReference type="ARBA" id="ARBA00004496"/>
    </source>
</evidence>
<dbReference type="PANTHER" id="PTHR12234:SF8">
    <property type="entry name" value="FORMIMINOTRANSFERASE-CYCLODEAMINASE"/>
    <property type="match status" value="1"/>
</dbReference>
<evidence type="ECO:0000256" key="7">
    <source>
        <dbReference type="ARBA" id="ARBA00022954"/>
    </source>
</evidence>
<evidence type="ECO:0000313" key="11">
    <source>
        <dbReference type="Proteomes" id="UP000010146"/>
    </source>
</evidence>
<feature type="domain" description="Formiminotransferase C-terminal subdomain" evidence="8">
    <location>
        <begin position="190"/>
        <end position="304"/>
    </location>
</feature>
<dbReference type="PANTHER" id="PTHR12234">
    <property type="entry name" value="FORMIMINOTRANSFERASE-CYCLODEAMINASE"/>
    <property type="match status" value="1"/>
</dbReference>
<evidence type="ECO:0000256" key="2">
    <source>
        <dbReference type="ARBA" id="ARBA00005082"/>
    </source>
</evidence>
<accession>B7R935</accession>
<evidence type="ECO:0000259" key="8">
    <source>
        <dbReference type="SMART" id="SM01221"/>
    </source>
</evidence>
<dbReference type="InterPro" id="IPR012886">
    <property type="entry name" value="Formiminotransferase_N"/>
</dbReference>
<dbReference type="Gene3D" id="3.30.990.10">
    <property type="entry name" value="Formiminotransferase, N-terminal subdomain"/>
    <property type="match status" value="1"/>
</dbReference>
<dbReference type="InterPro" id="IPR037070">
    <property type="entry name" value="Formiminotransferase_C_sf"/>
</dbReference>
<organism evidence="10 11">
    <name type="scientific">Caldanaerobacter subterraneus subsp. pacificus DSM 12653</name>
    <dbReference type="NCBI Taxonomy" id="391606"/>
    <lineage>
        <taxon>Bacteria</taxon>
        <taxon>Bacillati</taxon>
        <taxon>Bacillota</taxon>
        <taxon>Clostridia</taxon>
        <taxon>Thermoanaerobacterales</taxon>
        <taxon>Thermoanaerobacteraceae</taxon>
        <taxon>Caldanaerobacter</taxon>
    </lineage>
</organism>
<dbReference type="GO" id="GO:0019557">
    <property type="term" value="P:L-histidine catabolic process to glutamate and formate"/>
    <property type="evidence" value="ECO:0007669"/>
    <property type="project" value="UniProtKB-UniPathway"/>
</dbReference>
<comment type="caution">
    <text evidence="10">The sequence shown here is derived from an EMBL/GenBank/DDBJ whole genome shotgun (WGS) entry which is preliminary data.</text>
</comment>
<reference evidence="11" key="3">
    <citation type="submission" date="2015-02" db="EMBL/GenBank/DDBJ databases">
        <title>Genome analysis of three genomes within the thermophilic hydrogenogenic bacterial species Caldanaerobacter subterraneus.</title>
        <authorList>
            <person name="Sant'Anna F.H."/>
            <person name="Lebedinsky A."/>
            <person name="Sokolova T."/>
            <person name="Robb F.T."/>
            <person name="Gonzalez J.M."/>
        </authorList>
    </citation>
    <scope>NUCLEOTIDE SEQUENCE [LARGE SCALE GENOMIC DNA]</scope>
    <source>
        <strain evidence="11">DSM 12653</strain>
    </source>
</reference>
<reference evidence="10 11" key="2">
    <citation type="journal article" date="2015" name="BMC Genomics">
        <title>Analysis of three genomes within the thermophilic bacterial species Caldanaerobacter subterraneus with a focus on carbon monoxide dehydrogenase evolution and hydrolase diversity.</title>
        <authorList>
            <person name="Sant'Anna F.H."/>
            <person name="Lebedinsky A.V."/>
            <person name="Sokolova T.G."/>
            <person name="Robb F.T."/>
            <person name="Gonzalez J.M."/>
        </authorList>
    </citation>
    <scope>NUCLEOTIDE SEQUENCE [LARGE SCALE GENOMIC DNA]</scope>
    <source>
        <strain evidence="10 11">DSM 12653</strain>
    </source>
</reference>
<protein>
    <recommendedName>
        <fullName evidence="3">glutamate formimidoyltransferase</fullName>
        <ecNumber evidence="3">2.1.2.5</ecNumber>
    </recommendedName>
</protein>
<dbReference type="GO" id="GO:0019556">
    <property type="term" value="P:L-histidine catabolic process to glutamate and formamide"/>
    <property type="evidence" value="ECO:0007669"/>
    <property type="project" value="UniProtKB-UniPathway"/>
</dbReference>
<proteinExistence type="predicted"/>
<sequence>MNLKGRGRKMNQIIECVPNVSEGRDQEKISELIKEVVSTEGVKLLDYSSDKDHNRTVITFVGDKEGVKEAAFKLIKKASEIIDMRYHKGEHPRIGAVDVVPFVPVKNVTMEECVQIARELGERVGKELNIPVYLYEEAATTPERKNLENIRRGEYEGFFEKIKQPEWKPDFGPSEMNPKSGATVIGARNFLIAFNVNLGTNDIEIANKIAKAVRFSSGGYRYVKAMGVELKERGIVQVSMNLTDFNKTPIYRVFETIKAEASRYGVNVVGSEIIGLVPSKALLDVADYYLRLENFSMDMVLENKIYE</sequence>
<dbReference type="AlphaFoldDB" id="B7R935"/>
<dbReference type="GO" id="GO:0030409">
    <property type="term" value="F:glutamate formimidoyltransferase activity"/>
    <property type="evidence" value="ECO:0007669"/>
    <property type="project" value="UniProtKB-EC"/>
</dbReference>
<comment type="subcellular location">
    <subcellularLocation>
        <location evidence="1">Cytoplasm</location>
    </subcellularLocation>
</comment>
<dbReference type="Pfam" id="PF02971">
    <property type="entry name" value="FTCD"/>
    <property type="match status" value="1"/>
</dbReference>
<keyword evidence="5 10" id="KW-0808">Transferase</keyword>
<dbReference type="SMART" id="SM01221">
    <property type="entry name" value="FTCD"/>
    <property type="match status" value="1"/>
</dbReference>
<evidence type="ECO:0000259" key="9">
    <source>
        <dbReference type="SMART" id="SM01222"/>
    </source>
</evidence>
<dbReference type="SUPFAM" id="SSF55116">
    <property type="entry name" value="Formiminotransferase domain of formiminotransferase-cyclodeaminase"/>
    <property type="match status" value="2"/>
</dbReference>
<evidence type="ECO:0000256" key="6">
    <source>
        <dbReference type="ARBA" id="ARBA00022808"/>
    </source>
</evidence>
<dbReference type="InterPro" id="IPR004227">
    <property type="entry name" value="Formiminotransferase_cat"/>
</dbReference>
<dbReference type="EMBL" id="ABXP02000032">
    <property type="protein sequence ID" value="KKC30460.1"/>
    <property type="molecule type" value="Genomic_DNA"/>
</dbReference>
<dbReference type="InterPro" id="IPR051623">
    <property type="entry name" value="FTCD"/>
</dbReference>
<name>B7R935_9THEO</name>
<evidence type="ECO:0000256" key="4">
    <source>
        <dbReference type="ARBA" id="ARBA00022490"/>
    </source>
</evidence>
<evidence type="ECO:0000256" key="3">
    <source>
        <dbReference type="ARBA" id="ARBA00012252"/>
    </source>
</evidence>
<dbReference type="NCBIfam" id="TIGR02024">
    <property type="entry name" value="FtcD"/>
    <property type="match status" value="1"/>
</dbReference>
<evidence type="ECO:0000256" key="5">
    <source>
        <dbReference type="ARBA" id="ARBA00022679"/>
    </source>
</evidence>
<dbReference type="InterPro" id="IPR037064">
    <property type="entry name" value="Formiminotransferase_N_sf"/>
</dbReference>
<dbReference type="InterPro" id="IPR013802">
    <property type="entry name" value="Formiminotransferase_C"/>
</dbReference>
<dbReference type="InterPro" id="IPR022384">
    <property type="entry name" value="FormiminoTrfase_cat_dom_sf"/>
</dbReference>
<dbReference type="EC" id="2.1.2.5" evidence="3"/>
<comment type="pathway">
    <text evidence="2">Amino-acid degradation; L-histidine degradation into L-glutamate; L-glutamate from N-formimidoyl-L-glutamate (transferase route): step 1/1.</text>
</comment>
<dbReference type="Proteomes" id="UP000010146">
    <property type="component" value="Unassembled WGS sequence"/>
</dbReference>
<evidence type="ECO:0000313" key="10">
    <source>
        <dbReference type="EMBL" id="KKC30460.1"/>
    </source>
</evidence>
<dbReference type="Pfam" id="PF07837">
    <property type="entry name" value="FTCD_N"/>
    <property type="match status" value="1"/>
</dbReference>
<feature type="domain" description="Formiminotransferase N-terminal subdomain" evidence="9">
    <location>
        <begin position="12"/>
        <end position="189"/>
    </location>
</feature>